<gene>
    <name evidence="1" type="ORF">GCM10016234_25300</name>
</gene>
<sequence length="186" mass="20594">MTDATAPEKPAWRLWTPQGFRDDDTWIHGDDVGAADDTNTGVILPLLTFLNLDEERRASLRGRLGVSVQPGEPLDDLVPFLPDLKLVALSFPAFSDGRSFSKAELLRARYDFEGVLRATGDVLIDQVPHMLRLGFTEFEVSNPTALKRLAEGRVGGIEQRYQPAVVPEEKGAGYSWRRVASASNRT</sequence>
<dbReference type="RefSeq" id="WP_189504361.1">
    <property type="nucleotide sequence ID" value="NZ_BMZQ01000002.1"/>
</dbReference>
<proteinExistence type="predicted"/>
<comment type="caution">
    <text evidence="1">The sequence shown here is derived from an EMBL/GenBank/DDBJ whole genome shotgun (WGS) entry which is preliminary data.</text>
</comment>
<dbReference type="InterPro" id="IPR008318">
    <property type="entry name" value="UCP030820"/>
</dbReference>
<dbReference type="Proteomes" id="UP000630142">
    <property type="component" value="Unassembled WGS sequence"/>
</dbReference>
<reference evidence="1" key="2">
    <citation type="submission" date="2020-09" db="EMBL/GenBank/DDBJ databases">
        <authorList>
            <person name="Sun Q."/>
            <person name="Kim S."/>
        </authorList>
    </citation>
    <scope>NUCLEOTIDE SEQUENCE</scope>
    <source>
        <strain evidence="1">KCTC 42249</strain>
    </source>
</reference>
<keyword evidence="2" id="KW-1185">Reference proteome</keyword>
<reference evidence="1" key="1">
    <citation type="journal article" date="2014" name="Int. J. Syst. Evol. Microbiol.">
        <title>Complete genome sequence of Corynebacterium casei LMG S-19264T (=DSM 44701T), isolated from a smear-ripened cheese.</title>
        <authorList>
            <consortium name="US DOE Joint Genome Institute (JGI-PGF)"/>
            <person name="Walter F."/>
            <person name="Albersmeier A."/>
            <person name="Kalinowski J."/>
            <person name="Ruckert C."/>
        </authorList>
    </citation>
    <scope>NUCLEOTIDE SEQUENCE</scope>
    <source>
        <strain evidence="1">KCTC 42249</strain>
    </source>
</reference>
<evidence type="ECO:0000313" key="1">
    <source>
        <dbReference type="EMBL" id="GHD16801.1"/>
    </source>
</evidence>
<evidence type="ECO:0000313" key="2">
    <source>
        <dbReference type="Proteomes" id="UP000630142"/>
    </source>
</evidence>
<dbReference type="Pfam" id="PF06073">
    <property type="entry name" value="DUF934"/>
    <property type="match status" value="1"/>
</dbReference>
<dbReference type="PIRSF" id="PIRSF030820">
    <property type="entry name" value="UCP030820"/>
    <property type="match status" value="1"/>
</dbReference>
<protein>
    <recommendedName>
        <fullName evidence="3">DUF934 domain-containing protein</fullName>
    </recommendedName>
</protein>
<dbReference type="EMBL" id="BMZQ01000002">
    <property type="protein sequence ID" value="GHD16801.1"/>
    <property type="molecule type" value="Genomic_DNA"/>
</dbReference>
<evidence type="ECO:0008006" key="3">
    <source>
        <dbReference type="Google" id="ProtNLM"/>
    </source>
</evidence>
<organism evidence="1 2">
    <name type="scientific">Tianweitania populi</name>
    <dbReference type="NCBI Taxonomy" id="1607949"/>
    <lineage>
        <taxon>Bacteria</taxon>
        <taxon>Pseudomonadati</taxon>
        <taxon>Pseudomonadota</taxon>
        <taxon>Alphaproteobacteria</taxon>
        <taxon>Hyphomicrobiales</taxon>
        <taxon>Phyllobacteriaceae</taxon>
        <taxon>Tianweitania</taxon>
    </lineage>
</organism>
<dbReference type="AlphaFoldDB" id="A0A8J3DXN5"/>
<accession>A0A8J3DXN5</accession>
<name>A0A8J3DXN5_9HYPH</name>